<name>A0ABP1B440_9BRYO</name>
<gene>
    <name evidence="2" type="ORF">CSSPJE1EN2_LOCUS12514</name>
</gene>
<dbReference type="EMBL" id="OZ023720">
    <property type="protein sequence ID" value="CAK9869756.1"/>
    <property type="molecule type" value="Genomic_DNA"/>
</dbReference>
<sequence>MQTVRHRTTRRMMSGRRTQDNRTHGSLMNVGRTSEASLMDVERAKLSRRYYNERCSSLLWRGRQSVAARCYGEGDRALQLAAMARVTERCSLLLWRGRQSVVARYYGKGDRALQLIAMARAAAGCSSLLRQWLAAL</sequence>
<evidence type="ECO:0000256" key="1">
    <source>
        <dbReference type="SAM" id="MobiDB-lite"/>
    </source>
</evidence>
<feature type="region of interest" description="Disordered" evidence="1">
    <location>
        <begin position="1"/>
        <end position="27"/>
    </location>
</feature>
<evidence type="ECO:0000313" key="2">
    <source>
        <dbReference type="EMBL" id="CAK9869756.1"/>
    </source>
</evidence>
<organism evidence="2 3">
    <name type="scientific">Sphagnum jensenii</name>
    <dbReference type="NCBI Taxonomy" id="128206"/>
    <lineage>
        <taxon>Eukaryota</taxon>
        <taxon>Viridiplantae</taxon>
        <taxon>Streptophyta</taxon>
        <taxon>Embryophyta</taxon>
        <taxon>Bryophyta</taxon>
        <taxon>Sphagnophytina</taxon>
        <taxon>Sphagnopsida</taxon>
        <taxon>Sphagnales</taxon>
        <taxon>Sphagnaceae</taxon>
        <taxon>Sphagnum</taxon>
    </lineage>
</organism>
<protein>
    <submittedName>
        <fullName evidence="2">Uncharacterized protein</fullName>
    </submittedName>
</protein>
<proteinExistence type="predicted"/>
<reference evidence="2" key="1">
    <citation type="submission" date="2024-03" db="EMBL/GenBank/DDBJ databases">
        <authorList>
            <consortium name="ELIXIR-Norway"/>
            <consortium name="Elixir Norway"/>
        </authorList>
    </citation>
    <scope>NUCLEOTIDE SEQUENCE</scope>
</reference>
<feature type="compositionally biased region" description="Basic residues" evidence="1">
    <location>
        <begin position="1"/>
        <end position="14"/>
    </location>
</feature>
<keyword evidence="3" id="KW-1185">Reference proteome</keyword>
<dbReference type="Proteomes" id="UP001497522">
    <property type="component" value="Chromosome 19"/>
</dbReference>
<accession>A0ABP1B440</accession>
<evidence type="ECO:0000313" key="3">
    <source>
        <dbReference type="Proteomes" id="UP001497522"/>
    </source>
</evidence>